<dbReference type="OrthoDB" id="6430115at2759"/>
<gene>
    <name evidence="1" type="primary">AVEN_12716_1</name>
    <name evidence="1" type="ORF">NPIL_428231</name>
</gene>
<name>A0A8X6NJ54_NEPPI</name>
<sequence length="156" mass="17836">MEVRLPKKAFSVVGTLAKALSHHLDFAPRPRALTVFNPLGTQALINRVRLIFVQPFRHSITRIDPGPLLAAFCSIPLSPPPCSLAFRCLPDGQPAGRKDKRKIEEIDKDYRRRKTLLYPDSHDFRPAAKEIYQLPSLDSFSQRFNICYFLNDSWNS</sequence>
<evidence type="ECO:0000313" key="2">
    <source>
        <dbReference type="Proteomes" id="UP000887013"/>
    </source>
</evidence>
<accession>A0A8X6NJ54</accession>
<dbReference type="Proteomes" id="UP000887013">
    <property type="component" value="Unassembled WGS sequence"/>
</dbReference>
<reference evidence="1" key="1">
    <citation type="submission" date="2020-08" db="EMBL/GenBank/DDBJ databases">
        <title>Multicomponent nature underlies the extraordinary mechanical properties of spider dragline silk.</title>
        <authorList>
            <person name="Kono N."/>
            <person name="Nakamura H."/>
            <person name="Mori M."/>
            <person name="Yoshida Y."/>
            <person name="Ohtoshi R."/>
            <person name="Malay A.D."/>
            <person name="Moran D.A.P."/>
            <person name="Tomita M."/>
            <person name="Numata K."/>
            <person name="Arakawa K."/>
        </authorList>
    </citation>
    <scope>NUCLEOTIDE SEQUENCE</scope>
</reference>
<organism evidence="1 2">
    <name type="scientific">Nephila pilipes</name>
    <name type="common">Giant wood spider</name>
    <name type="synonym">Nephila maculata</name>
    <dbReference type="NCBI Taxonomy" id="299642"/>
    <lineage>
        <taxon>Eukaryota</taxon>
        <taxon>Metazoa</taxon>
        <taxon>Ecdysozoa</taxon>
        <taxon>Arthropoda</taxon>
        <taxon>Chelicerata</taxon>
        <taxon>Arachnida</taxon>
        <taxon>Araneae</taxon>
        <taxon>Araneomorphae</taxon>
        <taxon>Entelegynae</taxon>
        <taxon>Araneoidea</taxon>
        <taxon>Nephilidae</taxon>
        <taxon>Nephila</taxon>
    </lineage>
</organism>
<keyword evidence="2" id="KW-1185">Reference proteome</keyword>
<dbReference type="AlphaFoldDB" id="A0A8X6NJ54"/>
<proteinExistence type="predicted"/>
<dbReference type="EMBL" id="BMAW01010225">
    <property type="protein sequence ID" value="GFT17871.1"/>
    <property type="molecule type" value="Genomic_DNA"/>
</dbReference>
<protein>
    <submittedName>
        <fullName evidence="1">Uncharacterized protein</fullName>
    </submittedName>
</protein>
<evidence type="ECO:0000313" key="1">
    <source>
        <dbReference type="EMBL" id="GFT17871.1"/>
    </source>
</evidence>
<comment type="caution">
    <text evidence="1">The sequence shown here is derived from an EMBL/GenBank/DDBJ whole genome shotgun (WGS) entry which is preliminary data.</text>
</comment>